<dbReference type="CDD" id="cd01639">
    <property type="entry name" value="IMPase"/>
    <property type="match status" value="1"/>
</dbReference>
<protein>
    <recommendedName>
        <fullName evidence="6">Inositol-1-monophosphatase</fullName>
        <ecNumber evidence="6">3.1.3.25</ecNumber>
    </recommendedName>
</protein>
<gene>
    <name evidence="7" type="ORF">PU560_14785</name>
</gene>
<evidence type="ECO:0000313" key="7">
    <source>
        <dbReference type="EMBL" id="MDD9207720.1"/>
    </source>
</evidence>
<name>A0ABT5U074_9MICO</name>
<comment type="cofactor">
    <cofactor evidence="2 6">
        <name>Mg(2+)</name>
        <dbReference type="ChEBI" id="CHEBI:18420"/>
    </cofactor>
</comment>
<evidence type="ECO:0000256" key="3">
    <source>
        <dbReference type="ARBA" id="ARBA00022723"/>
    </source>
</evidence>
<evidence type="ECO:0000256" key="1">
    <source>
        <dbReference type="ARBA" id="ARBA00001033"/>
    </source>
</evidence>
<keyword evidence="5 6" id="KW-0460">Magnesium</keyword>
<evidence type="ECO:0000313" key="8">
    <source>
        <dbReference type="Proteomes" id="UP001165561"/>
    </source>
</evidence>
<dbReference type="EMBL" id="JARACI010001146">
    <property type="protein sequence ID" value="MDD9207720.1"/>
    <property type="molecule type" value="Genomic_DNA"/>
</dbReference>
<evidence type="ECO:0000256" key="4">
    <source>
        <dbReference type="ARBA" id="ARBA00022801"/>
    </source>
</evidence>
<organism evidence="7 8">
    <name type="scientific">Georgenia halotolerans</name>
    <dbReference type="NCBI Taxonomy" id="3028317"/>
    <lineage>
        <taxon>Bacteria</taxon>
        <taxon>Bacillati</taxon>
        <taxon>Actinomycetota</taxon>
        <taxon>Actinomycetes</taxon>
        <taxon>Micrococcales</taxon>
        <taxon>Bogoriellaceae</taxon>
        <taxon>Georgenia</taxon>
    </lineage>
</organism>
<accession>A0ABT5U074</accession>
<comment type="similarity">
    <text evidence="6">Belongs to the inositol monophosphatase superfamily.</text>
</comment>
<dbReference type="Pfam" id="PF00459">
    <property type="entry name" value="Inositol_P"/>
    <property type="match status" value="1"/>
</dbReference>
<dbReference type="PROSITE" id="PS00629">
    <property type="entry name" value="IMP_1"/>
    <property type="match status" value="1"/>
</dbReference>
<keyword evidence="4 6" id="KW-0378">Hydrolase</keyword>
<dbReference type="InterPro" id="IPR020583">
    <property type="entry name" value="Inositol_monoP_metal-BS"/>
</dbReference>
<comment type="caution">
    <text evidence="7">The sequence shown here is derived from an EMBL/GenBank/DDBJ whole genome shotgun (WGS) entry which is preliminary data.</text>
</comment>
<dbReference type="Gene3D" id="3.40.190.80">
    <property type="match status" value="1"/>
</dbReference>
<dbReference type="Proteomes" id="UP001165561">
    <property type="component" value="Unassembled WGS sequence"/>
</dbReference>
<reference evidence="7" key="1">
    <citation type="submission" date="2023-02" db="EMBL/GenBank/DDBJ databases">
        <title>Georgenia sp.10Sc9-8, isolated from a soil sample collected from the Taklamakan desert.</title>
        <authorList>
            <person name="Liu S."/>
        </authorList>
    </citation>
    <scope>NUCLEOTIDE SEQUENCE</scope>
    <source>
        <strain evidence="7">10Sc9-8</strain>
    </source>
</reference>
<dbReference type="InterPro" id="IPR033942">
    <property type="entry name" value="IMPase"/>
</dbReference>
<proteinExistence type="inferred from homology"/>
<comment type="catalytic activity">
    <reaction evidence="1 6">
        <text>a myo-inositol phosphate + H2O = myo-inositol + phosphate</text>
        <dbReference type="Rhea" id="RHEA:24056"/>
        <dbReference type="ChEBI" id="CHEBI:15377"/>
        <dbReference type="ChEBI" id="CHEBI:17268"/>
        <dbReference type="ChEBI" id="CHEBI:43474"/>
        <dbReference type="ChEBI" id="CHEBI:84139"/>
        <dbReference type="EC" id="3.1.3.25"/>
    </reaction>
</comment>
<dbReference type="EC" id="3.1.3.25" evidence="6"/>
<dbReference type="PANTHER" id="PTHR20854">
    <property type="entry name" value="INOSITOL MONOPHOSPHATASE"/>
    <property type="match status" value="1"/>
</dbReference>
<evidence type="ECO:0000256" key="5">
    <source>
        <dbReference type="ARBA" id="ARBA00022842"/>
    </source>
</evidence>
<dbReference type="PANTHER" id="PTHR20854:SF4">
    <property type="entry name" value="INOSITOL-1-MONOPHOSPHATASE-RELATED"/>
    <property type="match status" value="1"/>
</dbReference>
<keyword evidence="3 6" id="KW-0479">Metal-binding</keyword>
<dbReference type="Gene3D" id="3.30.540.10">
    <property type="entry name" value="Fructose-1,6-Bisphosphatase, subunit A, domain 1"/>
    <property type="match status" value="1"/>
</dbReference>
<dbReference type="PRINTS" id="PR00377">
    <property type="entry name" value="IMPHPHTASES"/>
</dbReference>
<dbReference type="SUPFAM" id="SSF56655">
    <property type="entry name" value="Carbohydrate phosphatase"/>
    <property type="match status" value="1"/>
</dbReference>
<keyword evidence="8" id="KW-1185">Reference proteome</keyword>
<dbReference type="InterPro" id="IPR000760">
    <property type="entry name" value="Inositol_monophosphatase-like"/>
</dbReference>
<evidence type="ECO:0000256" key="6">
    <source>
        <dbReference type="RuleBase" id="RU364068"/>
    </source>
</evidence>
<sequence length="274" mass="28892">MPDHRDDLVGVSRRLRGVAAAAARSVGPMLREAFRAPLEVSVKTGPQDLVTEHDRAAERTIVRHLLRAHPDSRVLGEEGGTQGAGRVLWLVDPIDGTTNFAHGLPHFCVSVAAVLDDDLVAGAIYDPIAEQMFTADLTGAWRDGAPLRSRGAPTADQAVILSDYPAGRDLARGPVAEVTFGALAREFRSVRRGGSGALALAYTAAGWADCTFATSTNPWDIGAGALIVQQAGGRYLAFSADGEPVTTALHEAPNYVAFAGDADYPQVTALVRGR</sequence>
<evidence type="ECO:0000256" key="2">
    <source>
        <dbReference type="ARBA" id="ARBA00001946"/>
    </source>
</evidence>